<dbReference type="SUPFAM" id="SSF53448">
    <property type="entry name" value="Nucleotide-diphospho-sugar transferases"/>
    <property type="match status" value="1"/>
</dbReference>
<evidence type="ECO:0000313" key="2">
    <source>
        <dbReference type="EMBL" id="MBK1444734.1"/>
    </source>
</evidence>
<feature type="domain" description="Glycosyltransferase 2-like" evidence="1">
    <location>
        <begin position="5"/>
        <end position="130"/>
    </location>
</feature>
<dbReference type="PANTHER" id="PTHR22916">
    <property type="entry name" value="GLYCOSYLTRANSFERASE"/>
    <property type="match status" value="1"/>
</dbReference>
<accession>A0A1H8VEZ7</accession>
<dbReference type="RefSeq" id="WP_005071813.1">
    <property type="nucleotide sequence ID" value="NZ_AP024798.1"/>
</dbReference>
<accession>A0A1C2XDE6</accession>
<proteinExistence type="predicted"/>
<dbReference type="InterPro" id="IPR029044">
    <property type="entry name" value="Nucleotide-diphossugar_trans"/>
</dbReference>
<dbReference type="PANTHER" id="PTHR22916:SF3">
    <property type="entry name" value="UDP-GLCNAC:BETAGAL BETA-1,3-N-ACETYLGLUCOSAMINYLTRANSFERASE-LIKE PROTEIN 1"/>
    <property type="match status" value="1"/>
</dbReference>
<gene>
    <name evidence="2" type="ORF">JDA50_09860</name>
</gene>
<reference evidence="2" key="1">
    <citation type="submission" date="2020-12" db="EMBL/GenBank/DDBJ databases">
        <authorList>
            <person name="Chopjitt P."/>
        </authorList>
    </citation>
    <scope>NUCLEOTIDE SEQUENCE</scope>
    <source>
        <strain evidence="2">AP1</strain>
    </source>
</reference>
<dbReference type="AlphaFoldDB" id="A0A1C2XDE6"/>
<sequence length="254" mass="30027">MLDVSVIIPFYKSEATIVRTLTSVLTQTLLPKEIIVIIDSCDTEIYFDLLENLTYNIPIYTIINTVNRGPSYCRNIGVEASKSRYIAFLDADDVWHPQKLELQIDFMVRNNLSFSFHKYHATPIDFSIINSTNYAFIKKQKFIFKQYIATPTVIVERKNFIFFDDKLRYCEDYLCWFMNLSDHGFFMIDEFLAHGFKKAIGESGLSSNIKKMHLGYLTANYELLKKGKISIFFFLFAFMIEYLKYPLRYWKKFF</sequence>
<dbReference type="Pfam" id="PF00535">
    <property type="entry name" value="Glycos_transf_2"/>
    <property type="match status" value="1"/>
</dbReference>
<name>A0A1C2XDE6_ACIPI</name>
<keyword evidence="2" id="KW-0808">Transferase</keyword>
<protein>
    <submittedName>
        <fullName evidence="2">Glycosyltransferase family 2 protein</fullName>
    </submittedName>
</protein>
<dbReference type="CDD" id="cd00761">
    <property type="entry name" value="Glyco_tranf_GTA_type"/>
    <property type="match status" value="1"/>
</dbReference>
<comment type="caution">
    <text evidence="2">The sequence shown here is derived from an EMBL/GenBank/DDBJ whole genome shotgun (WGS) entry which is preliminary data.</text>
</comment>
<organism evidence="2 3">
    <name type="scientific">Acinetobacter pittii</name>
    <name type="common">Acinetobacter genomosp. 3</name>
    <dbReference type="NCBI Taxonomy" id="48296"/>
    <lineage>
        <taxon>Bacteria</taxon>
        <taxon>Pseudomonadati</taxon>
        <taxon>Pseudomonadota</taxon>
        <taxon>Gammaproteobacteria</taxon>
        <taxon>Moraxellales</taxon>
        <taxon>Moraxellaceae</taxon>
        <taxon>Acinetobacter</taxon>
        <taxon>Acinetobacter calcoaceticus/baumannii complex</taxon>
    </lineage>
</organism>
<evidence type="ECO:0000259" key="1">
    <source>
        <dbReference type="Pfam" id="PF00535"/>
    </source>
</evidence>
<dbReference type="InterPro" id="IPR001173">
    <property type="entry name" value="Glyco_trans_2-like"/>
</dbReference>
<dbReference type="Proteomes" id="UP000660083">
    <property type="component" value="Unassembled WGS sequence"/>
</dbReference>
<dbReference type="GO" id="GO:0016758">
    <property type="term" value="F:hexosyltransferase activity"/>
    <property type="evidence" value="ECO:0007669"/>
    <property type="project" value="UniProtKB-ARBA"/>
</dbReference>
<evidence type="ECO:0000313" key="3">
    <source>
        <dbReference type="Proteomes" id="UP000660083"/>
    </source>
</evidence>
<dbReference type="Gene3D" id="3.90.550.10">
    <property type="entry name" value="Spore Coat Polysaccharide Biosynthesis Protein SpsA, Chain A"/>
    <property type="match status" value="1"/>
</dbReference>
<dbReference type="EMBL" id="JAEFCT010000007">
    <property type="protein sequence ID" value="MBK1444734.1"/>
    <property type="molecule type" value="Genomic_DNA"/>
</dbReference>